<dbReference type="Proteomes" id="UP001596620">
    <property type="component" value="Unassembled WGS sequence"/>
</dbReference>
<feature type="transmembrane region" description="Helical" evidence="6">
    <location>
        <begin position="145"/>
        <end position="161"/>
    </location>
</feature>
<accession>A0ABW2UX10</accession>
<evidence type="ECO:0000256" key="4">
    <source>
        <dbReference type="ARBA" id="ARBA00022989"/>
    </source>
</evidence>
<comment type="subcellular location">
    <subcellularLocation>
        <location evidence="1">Cell membrane</location>
        <topology evidence="1">Multi-pass membrane protein</topology>
    </subcellularLocation>
</comment>
<gene>
    <name evidence="7" type="ORF">ACFQU8_07910</name>
</gene>
<dbReference type="InterPro" id="IPR051679">
    <property type="entry name" value="DASS-Related_Transporters"/>
</dbReference>
<organism evidence="7 8">
    <name type="scientific">Lentibacillus kimchii</name>
    <dbReference type="NCBI Taxonomy" id="1542911"/>
    <lineage>
        <taxon>Bacteria</taxon>
        <taxon>Bacillati</taxon>
        <taxon>Bacillota</taxon>
        <taxon>Bacilli</taxon>
        <taxon>Bacillales</taxon>
        <taxon>Bacillaceae</taxon>
        <taxon>Lentibacillus</taxon>
    </lineage>
</organism>
<feature type="transmembrane region" description="Helical" evidence="6">
    <location>
        <begin position="443"/>
        <end position="465"/>
    </location>
</feature>
<dbReference type="RefSeq" id="WP_382358680.1">
    <property type="nucleotide sequence ID" value="NZ_JBHTGR010000016.1"/>
</dbReference>
<reference evidence="8" key="1">
    <citation type="journal article" date="2019" name="Int. J. Syst. Evol. Microbiol.">
        <title>The Global Catalogue of Microorganisms (GCM) 10K type strain sequencing project: providing services to taxonomists for standard genome sequencing and annotation.</title>
        <authorList>
            <consortium name="The Broad Institute Genomics Platform"/>
            <consortium name="The Broad Institute Genome Sequencing Center for Infectious Disease"/>
            <person name="Wu L."/>
            <person name="Ma J."/>
        </authorList>
    </citation>
    <scope>NUCLEOTIDE SEQUENCE [LARGE SCALE GENOMIC DNA]</scope>
    <source>
        <strain evidence="8">JCM 30234</strain>
    </source>
</reference>
<keyword evidence="3 6" id="KW-0812">Transmembrane</keyword>
<keyword evidence="4 6" id="KW-1133">Transmembrane helix</keyword>
<evidence type="ECO:0000256" key="2">
    <source>
        <dbReference type="ARBA" id="ARBA00022475"/>
    </source>
</evidence>
<feature type="transmembrane region" description="Helical" evidence="6">
    <location>
        <begin position="122"/>
        <end position="139"/>
    </location>
</feature>
<evidence type="ECO:0000256" key="5">
    <source>
        <dbReference type="ARBA" id="ARBA00023136"/>
    </source>
</evidence>
<evidence type="ECO:0000256" key="6">
    <source>
        <dbReference type="SAM" id="Phobius"/>
    </source>
</evidence>
<sequence>MKKSGNTIGNKKKFEFPHVFVLLFGMIIIFSILTHFIPAGEFDRVDTDDGQTEIVEGTYHQVEDNPIGFFDIFQMVHKGMVEGSGIIAFILIIGGAFGVLNATKSIDTSLIRISEKMKGKEILIIPIVMTLFSLGGATFGMSEETIPFVLIFIPLALRIGYDSIVGVAMVLVGVYAGYAGAFLNPFTVGVAQGIAELPLFSGLGFRILAWVLFTGISIAFVMLYARKIKKDPASSSMHQIDQSYEVADSGDVTLLRRQVIIIGLFLLTIVGLAVGVMLFDWYIKEIAGLFLLMGIVAGIIYGMRLNQIAEKFVEGCKDIVLAAVSVGFAYGILAVLQESSTIDTVLNTISTWLSQVPTSFSAVGMYGVQAVMNFLVPSGSGQAALTMPIMTPLSDLAGVSRQAAVFAFQLGDAISNVFLPTSGIVMGSLAIARISWIKWIRWILPLLAIQYVLGAALLIVAHTVIWPS</sequence>
<feature type="transmembrane region" description="Helical" evidence="6">
    <location>
        <begin position="315"/>
        <end position="336"/>
    </location>
</feature>
<feature type="transmembrane region" description="Helical" evidence="6">
    <location>
        <begin position="168"/>
        <end position="187"/>
    </location>
</feature>
<evidence type="ECO:0000313" key="8">
    <source>
        <dbReference type="Proteomes" id="UP001596620"/>
    </source>
</evidence>
<keyword evidence="8" id="KW-1185">Reference proteome</keyword>
<dbReference type="Pfam" id="PF03606">
    <property type="entry name" value="DcuC"/>
    <property type="match status" value="1"/>
</dbReference>
<comment type="caution">
    <text evidence="7">The sequence shown here is derived from an EMBL/GenBank/DDBJ whole genome shotgun (WGS) entry which is preliminary data.</text>
</comment>
<proteinExistence type="predicted"/>
<evidence type="ECO:0000256" key="1">
    <source>
        <dbReference type="ARBA" id="ARBA00004651"/>
    </source>
</evidence>
<evidence type="ECO:0000256" key="3">
    <source>
        <dbReference type="ARBA" id="ARBA00022692"/>
    </source>
</evidence>
<feature type="transmembrane region" description="Helical" evidence="6">
    <location>
        <begin position="20"/>
        <end position="37"/>
    </location>
</feature>
<keyword evidence="2" id="KW-1003">Cell membrane</keyword>
<dbReference type="InterPro" id="IPR018385">
    <property type="entry name" value="C4_dicarb_anaerob_car-like"/>
</dbReference>
<protein>
    <submittedName>
        <fullName evidence="7">YfcC family protein</fullName>
    </submittedName>
</protein>
<dbReference type="PANTHER" id="PTHR43652">
    <property type="entry name" value="BASIC AMINO ACID ANTIPORTER YFCC-RELATED"/>
    <property type="match status" value="1"/>
</dbReference>
<evidence type="ECO:0000313" key="7">
    <source>
        <dbReference type="EMBL" id="MFC7747160.1"/>
    </source>
</evidence>
<name>A0ABW2UX10_9BACI</name>
<feature type="transmembrane region" description="Helical" evidence="6">
    <location>
        <begin position="207"/>
        <end position="225"/>
    </location>
</feature>
<keyword evidence="5 6" id="KW-0472">Membrane</keyword>
<feature type="transmembrane region" description="Helical" evidence="6">
    <location>
        <begin position="417"/>
        <end position="436"/>
    </location>
</feature>
<dbReference type="EMBL" id="JBHTGR010000016">
    <property type="protein sequence ID" value="MFC7747160.1"/>
    <property type="molecule type" value="Genomic_DNA"/>
</dbReference>
<feature type="transmembrane region" description="Helical" evidence="6">
    <location>
        <begin position="285"/>
        <end position="303"/>
    </location>
</feature>
<dbReference type="PANTHER" id="PTHR43652:SF2">
    <property type="entry name" value="BASIC AMINO ACID ANTIPORTER YFCC-RELATED"/>
    <property type="match status" value="1"/>
</dbReference>
<feature type="transmembrane region" description="Helical" evidence="6">
    <location>
        <begin position="83"/>
        <end position="102"/>
    </location>
</feature>
<feature type="transmembrane region" description="Helical" evidence="6">
    <location>
        <begin position="259"/>
        <end position="279"/>
    </location>
</feature>